<dbReference type="Proteomes" id="UP000824239">
    <property type="component" value="Unassembled WGS sequence"/>
</dbReference>
<dbReference type="GO" id="GO:1904047">
    <property type="term" value="F:S-adenosyl-L-methionine binding"/>
    <property type="evidence" value="ECO:0007669"/>
    <property type="project" value="TreeGrafter"/>
</dbReference>
<organism evidence="6 7">
    <name type="scientific">Candidatus Avoscillospira avicola</name>
    <dbReference type="NCBI Taxonomy" id="2840706"/>
    <lineage>
        <taxon>Bacteria</taxon>
        <taxon>Bacillati</taxon>
        <taxon>Bacillota</taxon>
        <taxon>Clostridia</taxon>
        <taxon>Eubacteriales</taxon>
        <taxon>Oscillospiraceae</taxon>
        <taxon>Oscillospiraceae incertae sedis</taxon>
        <taxon>Candidatus Avoscillospira</taxon>
    </lineage>
</organism>
<keyword evidence="2 6" id="KW-0489">Methyltransferase</keyword>
<dbReference type="Pfam" id="PF02086">
    <property type="entry name" value="MethyltransfD12"/>
    <property type="match status" value="2"/>
</dbReference>
<proteinExistence type="predicted"/>
<dbReference type="GO" id="GO:0009007">
    <property type="term" value="F:site-specific DNA-methyltransferase (adenine-specific) activity"/>
    <property type="evidence" value="ECO:0007669"/>
    <property type="project" value="UniProtKB-EC"/>
</dbReference>
<sequence length="366" mass="42137">MKPFIKWPGGKSDELSHILQHAPVGIARYFEPFVGGGAVYWGLPQADAYYLNDRSAKLMTLYRQVQSNLPAFLARVEQLDAFWTQLDTVAEASMASFSSLFLAARAGKSLERGDIEQILTAQQDALLQQADIPWILNRTQFLQTLSQSVWQKLRRMLRLEAQKSPLSDGDIAVNITTGIKCGAYTYLRWVYNHRSICRLDPLTDSAVFYFIREYCYSSMFRYNKDGGFNVPYGGSSYNSKTLSPKLRPLLEADAQTRLSRTTLSSQDFEAFLSDQALNSQDFIFLDPPYDTTFSTYAQNCFTSHDHERLAAFCRSTPAKFMLVIKNTDFIYKLYREFRMVNFEKRYLVSFQNRNAKEAEHLMIMNY</sequence>
<gene>
    <name evidence="6" type="ORF">IAA53_07995</name>
</gene>
<dbReference type="GO" id="GO:0009307">
    <property type="term" value="P:DNA restriction-modification system"/>
    <property type="evidence" value="ECO:0007669"/>
    <property type="project" value="InterPro"/>
</dbReference>
<dbReference type="PANTHER" id="PTHR30481">
    <property type="entry name" value="DNA ADENINE METHYLASE"/>
    <property type="match status" value="1"/>
</dbReference>
<dbReference type="PROSITE" id="PS00092">
    <property type="entry name" value="N6_MTASE"/>
    <property type="match status" value="1"/>
</dbReference>
<evidence type="ECO:0000313" key="7">
    <source>
        <dbReference type="Proteomes" id="UP000824239"/>
    </source>
</evidence>
<evidence type="ECO:0000256" key="2">
    <source>
        <dbReference type="ARBA" id="ARBA00022603"/>
    </source>
</evidence>
<evidence type="ECO:0000256" key="1">
    <source>
        <dbReference type="ARBA" id="ARBA00011900"/>
    </source>
</evidence>
<evidence type="ECO:0000256" key="4">
    <source>
        <dbReference type="ARBA" id="ARBA00022691"/>
    </source>
</evidence>
<reference evidence="6" key="2">
    <citation type="journal article" date="2021" name="PeerJ">
        <title>Extensive microbial diversity within the chicken gut microbiome revealed by metagenomics and culture.</title>
        <authorList>
            <person name="Gilroy R."/>
            <person name="Ravi A."/>
            <person name="Getino M."/>
            <person name="Pursley I."/>
            <person name="Horton D.L."/>
            <person name="Alikhan N.F."/>
            <person name="Baker D."/>
            <person name="Gharbi K."/>
            <person name="Hall N."/>
            <person name="Watson M."/>
            <person name="Adriaenssens E.M."/>
            <person name="Foster-Nyarko E."/>
            <person name="Jarju S."/>
            <person name="Secka A."/>
            <person name="Antonio M."/>
            <person name="Oren A."/>
            <person name="Chaudhuri R.R."/>
            <person name="La Ragione R."/>
            <person name="Hildebrand F."/>
            <person name="Pallen M.J."/>
        </authorList>
    </citation>
    <scope>NUCLEOTIDE SEQUENCE</scope>
    <source>
        <strain evidence="6">ChiBcec15-4380</strain>
    </source>
</reference>
<evidence type="ECO:0000313" key="6">
    <source>
        <dbReference type="EMBL" id="HIR51213.1"/>
    </source>
</evidence>
<accession>A0A9D1DIE4</accession>
<keyword evidence="4" id="KW-0949">S-adenosyl-L-methionine</keyword>
<dbReference type="SUPFAM" id="SSF53335">
    <property type="entry name" value="S-adenosyl-L-methionine-dependent methyltransferases"/>
    <property type="match status" value="1"/>
</dbReference>
<dbReference type="EMBL" id="DVHE01000060">
    <property type="protein sequence ID" value="HIR51213.1"/>
    <property type="molecule type" value="Genomic_DNA"/>
</dbReference>
<dbReference type="InterPro" id="IPR012327">
    <property type="entry name" value="MeTrfase_D12"/>
</dbReference>
<protein>
    <recommendedName>
        <fullName evidence="1">site-specific DNA-methyltransferase (adenine-specific)</fullName>
        <ecNumber evidence="1">2.1.1.72</ecNumber>
    </recommendedName>
</protein>
<keyword evidence="3" id="KW-0808">Transferase</keyword>
<dbReference type="Gene3D" id="3.40.50.150">
    <property type="entry name" value="Vaccinia Virus protein VP39"/>
    <property type="match status" value="2"/>
</dbReference>
<dbReference type="EC" id="2.1.1.72" evidence="1"/>
<name>A0A9D1DIE4_9FIRM</name>
<dbReference type="PRINTS" id="PR00505">
    <property type="entry name" value="D12N6MTFRASE"/>
</dbReference>
<evidence type="ECO:0000256" key="3">
    <source>
        <dbReference type="ARBA" id="ARBA00022679"/>
    </source>
</evidence>
<comment type="caution">
    <text evidence="6">The sequence shown here is derived from an EMBL/GenBank/DDBJ whole genome shotgun (WGS) entry which is preliminary data.</text>
</comment>
<dbReference type="InterPro" id="IPR029063">
    <property type="entry name" value="SAM-dependent_MTases_sf"/>
</dbReference>
<dbReference type="InterPro" id="IPR002052">
    <property type="entry name" value="DNA_methylase_N6_adenine_CS"/>
</dbReference>
<dbReference type="PANTHER" id="PTHR30481:SF3">
    <property type="entry name" value="DNA ADENINE METHYLASE"/>
    <property type="match status" value="1"/>
</dbReference>
<dbReference type="GO" id="GO:0006298">
    <property type="term" value="P:mismatch repair"/>
    <property type="evidence" value="ECO:0007669"/>
    <property type="project" value="TreeGrafter"/>
</dbReference>
<reference evidence="6" key="1">
    <citation type="submission" date="2020-10" db="EMBL/GenBank/DDBJ databases">
        <authorList>
            <person name="Gilroy R."/>
        </authorList>
    </citation>
    <scope>NUCLEOTIDE SEQUENCE</scope>
    <source>
        <strain evidence="6">ChiBcec15-4380</strain>
    </source>
</reference>
<dbReference type="AlphaFoldDB" id="A0A9D1DIE4"/>
<dbReference type="GO" id="GO:0032259">
    <property type="term" value="P:methylation"/>
    <property type="evidence" value="ECO:0007669"/>
    <property type="project" value="UniProtKB-KW"/>
</dbReference>
<comment type="catalytic activity">
    <reaction evidence="5">
        <text>a 2'-deoxyadenosine in DNA + S-adenosyl-L-methionine = an N(6)-methyl-2'-deoxyadenosine in DNA + S-adenosyl-L-homocysteine + H(+)</text>
        <dbReference type="Rhea" id="RHEA:15197"/>
        <dbReference type="Rhea" id="RHEA-COMP:12418"/>
        <dbReference type="Rhea" id="RHEA-COMP:12419"/>
        <dbReference type="ChEBI" id="CHEBI:15378"/>
        <dbReference type="ChEBI" id="CHEBI:57856"/>
        <dbReference type="ChEBI" id="CHEBI:59789"/>
        <dbReference type="ChEBI" id="CHEBI:90615"/>
        <dbReference type="ChEBI" id="CHEBI:90616"/>
        <dbReference type="EC" id="2.1.1.72"/>
    </reaction>
</comment>
<evidence type="ECO:0000256" key="5">
    <source>
        <dbReference type="ARBA" id="ARBA00047942"/>
    </source>
</evidence>
<dbReference type="GO" id="GO:0043565">
    <property type="term" value="F:sequence-specific DNA binding"/>
    <property type="evidence" value="ECO:0007669"/>
    <property type="project" value="TreeGrafter"/>
</dbReference>